<gene>
    <name evidence="1" type="primary">Acey_s0025.g1142</name>
    <name evidence="1" type="ORF">Y032_0025g1142</name>
</gene>
<organism evidence="1 2">
    <name type="scientific">Ancylostoma ceylanicum</name>
    <dbReference type="NCBI Taxonomy" id="53326"/>
    <lineage>
        <taxon>Eukaryota</taxon>
        <taxon>Metazoa</taxon>
        <taxon>Ecdysozoa</taxon>
        <taxon>Nematoda</taxon>
        <taxon>Chromadorea</taxon>
        <taxon>Rhabditida</taxon>
        <taxon>Rhabditina</taxon>
        <taxon>Rhabditomorpha</taxon>
        <taxon>Strongyloidea</taxon>
        <taxon>Ancylostomatidae</taxon>
        <taxon>Ancylostomatinae</taxon>
        <taxon>Ancylostoma</taxon>
    </lineage>
</organism>
<protein>
    <submittedName>
        <fullName evidence="1">Uncharacterized protein</fullName>
    </submittedName>
</protein>
<reference evidence="2" key="1">
    <citation type="journal article" date="2015" name="Nat. Genet.">
        <title>The genome and transcriptome of the zoonotic hookworm Ancylostoma ceylanicum identify infection-specific gene families.</title>
        <authorList>
            <person name="Schwarz E.M."/>
            <person name="Hu Y."/>
            <person name="Antoshechkin I."/>
            <person name="Miller M.M."/>
            <person name="Sternberg P.W."/>
            <person name="Aroian R.V."/>
        </authorList>
    </citation>
    <scope>NUCLEOTIDE SEQUENCE</scope>
    <source>
        <strain evidence="2">HY135</strain>
    </source>
</reference>
<dbReference type="Proteomes" id="UP000024635">
    <property type="component" value="Unassembled WGS sequence"/>
</dbReference>
<proteinExistence type="predicted"/>
<keyword evidence="2" id="KW-1185">Reference proteome</keyword>
<evidence type="ECO:0000313" key="2">
    <source>
        <dbReference type="Proteomes" id="UP000024635"/>
    </source>
</evidence>
<accession>A0A016UUG9</accession>
<comment type="caution">
    <text evidence="1">The sequence shown here is derived from an EMBL/GenBank/DDBJ whole genome shotgun (WGS) entry which is preliminary data.</text>
</comment>
<evidence type="ECO:0000313" key="1">
    <source>
        <dbReference type="EMBL" id="EYC19054.1"/>
    </source>
</evidence>
<dbReference type="EMBL" id="JARK01001361">
    <property type="protein sequence ID" value="EYC19054.1"/>
    <property type="molecule type" value="Genomic_DNA"/>
</dbReference>
<name>A0A016UUG9_9BILA</name>
<sequence>MLLLVMKHEKSEKIIKLARKAHRISIQRLTTIPARAVRLRGVLVKEVNGSPPQTRTVPHSVANSVIQI</sequence>
<dbReference type="AlphaFoldDB" id="A0A016UUG9"/>